<keyword evidence="8" id="KW-0472">Membrane</keyword>
<evidence type="ECO:0000256" key="5">
    <source>
        <dbReference type="ARBA" id="ARBA00022777"/>
    </source>
</evidence>
<proteinExistence type="inferred from homology"/>
<dbReference type="Gene3D" id="3.30.70.1230">
    <property type="entry name" value="Nucleotide cyclase"/>
    <property type="match status" value="1"/>
</dbReference>
<keyword evidence="7" id="KW-1133">Transmembrane helix</keyword>
<keyword evidence="5" id="KW-0418">Kinase</keyword>
<keyword evidence="3" id="KW-0812">Transmembrane</keyword>
<dbReference type="NCBIfam" id="TIGR00229">
    <property type="entry name" value="sensory_box"/>
    <property type="match status" value="1"/>
</dbReference>
<dbReference type="FunFam" id="3.30.70.1230:FF:000030">
    <property type="entry name" value="Si:ch211-215j19.12"/>
    <property type="match status" value="1"/>
</dbReference>
<evidence type="ECO:0000256" key="1">
    <source>
        <dbReference type="ARBA" id="ARBA00004370"/>
    </source>
</evidence>
<feature type="region of interest" description="Disordered" evidence="11">
    <location>
        <begin position="371"/>
        <end position="444"/>
    </location>
</feature>
<dbReference type="GO" id="GO:0006355">
    <property type="term" value="P:regulation of DNA-templated transcription"/>
    <property type="evidence" value="ECO:0007669"/>
    <property type="project" value="InterPro"/>
</dbReference>
<evidence type="ECO:0000256" key="10">
    <source>
        <dbReference type="RuleBase" id="RU000405"/>
    </source>
</evidence>
<feature type="domain" description="PAS" evidence="12">
    <location>
        <begin position="553"/>
        <end position="623"/>
    </location>
</feature>
<dbReference type="SUPFAM" id="SSF55785">
    <property type="entry name" value="PYP-like sensor domain (PAS domain)"/>
    <property type="match status" value="1"/>
</dbReference>
<evidence type="ECO:0000259" key="12">
    <source>
        <dbReference type="PROSITE" id="PS50112"/>
    </source>
</evidence>
<dbReference type="Proteomes" id="UP000193411">
    <property type="component" value="Unassembled WGS sequence"/>
</dbReference>
<dbReference type="GO" id="GO:0016301">
    <property type="term" value="F:kinase activity"/>
    <property type="evidence" value="ECO:0007669"/>
    <property type="project" value="UniProtKB-KW"/>
</dbReference>
<sequence length="950" mass="105996">MSPIGSSPTAKSMGSTVGGSMRSPSMAGWFAGNAKEVLTPLMFVPETDPDDPVSSFKSNMDEVMQRNFGTLRNDVERMETHINLAEADVYRKEEEQFFIRADEMAVGHLLKRQADEMARLDAAFQELLDERKVRKAAKLTNKRSYKEAKTRYIKIKHQEKVKATADAVIVASEQHRRRLQQLLELVGAKHKRQRDGLRVSQQRRIKSQLAILELELRSAPQKLRDEVLFDWESKLAHQVNVDKVVADQLRDTQQDELTHRKERFELEAKAMAEVADLHIEQLRETGELEHKQKIDMILQSDLVEIAREKVSILKLTGMHHVESRKLKATHKGQLASLIRQHKSMAKVRDRKYQDMMGSELLKAVDQTNDAMLSEGGSSVGSMTSSSSASNARMMQRGDSSGSIGSVESGMSGLSGVSGFTGVSAAPSDGAETVSSDDTEAEVRAAEEAVQKLMAEDYAKANADWNAAQEQHKQMYARHKEERRRLAQQHRDQLRQVEATIKAQYDELDLAHESQRRELRKSHEAHLNEMIQFMHKEYLVSRSIRLADRTSLTERRVLGSILDSIVDAVVSITPQGIVTRFNAAAEKMFCYKADEVIGQNIKMIVSHEHAANHDQYLQNYLRTGIRKVMGSTRQVNARRKNGDEFPVKLDLSEVRDEGSVVLFTGIVRSLEAEIARETRIRTANETKRAELQGLISQLDVERFQTRNLIGQILPSTIADQLMNGDPVKPTKFNDVTVLYTDLVGFTEISSGLGPLDVVNFLNDLYSAFDEIISLYDVYKVETIGDAYMCASGVPRPNGNSHLVETAKLALHLMKAIPYIKLYLDPQDTGPVVAGVVGRKMPRYCLFGETVTIANKMESNSAPGRILLSSATHRRLETVGGSFEPRGDIVIPGKGTVKTVFLNGLTGFDPLYPIPQSVRKASIVNQASKLGRPPIVVSGLAGKGQREQGAAM</sequence>
<dbReference type="InterPro" id="IPR013767">
    <property type="entry name" value="PAS_fold"/>
</dbReference>
<dbReference type="SUPFAM" id="SSF55073">
    <property type="entry name" value="Nucleotide cyclase"/>
    <property type="match status" value="1"/>
</dbReference>
<dbReference type="GO" id="GO:0005886">
    <property type="term" value="C:plasma membrane"/>
    <property type="evidence" value="ECO:0007669"/>
    <property type="project" value="TreeGrafter"/>
</dbReference>
<dbReference type="GO" id="GO:0005524">
    <property type="term" value="F:ATP binding"/>
    <property type="evidence" value="ECO:0007669"/>
    <property type="project" value="UniProtKB-KW"/>
</dbReference>
<dbReference type="GO" id="GO:0004016">
    <property type="term" value="F:adenylate cyclase activity"/>
    <property type="evidence" value="ECO:0007669"/>
    <property type="project" value="TreeGrafter"/>
</dbReference>
<dbReference type="InterPro" id="IPR001054">
    <property type="entry name" value="A/G_cyclase"/>
</dbReference>
<name>A0A1Y2I181_9FUNG</name>
<dbReference type="InterPro" id="IPR035965">
    <property type="entry name" value="PAS-like_dom_sf"/>
</dbReference>
<evidence type="ECO:0000256" key="6">
    <source>
        <dbReference type="ARBA" id="ARBA00022840"/>
    </source>
</evidence>
<reference evidence="14 15" key="1">
    <citation type="submission" date="2016-07" db="EMBL/GenBank/DDBJ databases">
        <title>Pervasive Adenine N6-methylation of Active Genes in Fungi.</title>
        <authorList>
            <consortium name="DOE Joint Genome Institute"/>
            <person name="Mondo S.J."/>
            <person name="Dannebaum R.O."/>
            <person name="Kuo R.C."/>
            <person name="Labutti K."/>
            <person name="Haridas S."/>
            <person name="Kuo A."/>
            <person name="Salamov A."/>
            <person name="Ahrendt S.R."/>
            <person name="Lipzen A."/>
            <person name="Sullivan W."/>
            <person name="Andreopoulos W.B."/>
            <person name="Clum A."/>
            <person name="Lindquist E."/>
            <person name="Daum C."/>
            <person name="Ramamoorthy G.K."/>
            <person name="Gryganskyi A."/>
            <person name="Culley D."/>
            <person name="Magnuson J.K."/>
            <person name="James T.Y."/>
            <person name="O'Malley M.A."/>
            <person name="Stajich J.E."/>
            <person name="Spatafora J.W."/>
            <person name="Visel A."/>
            <person name="Grigoriev I.V."/>
        </authorList>
    </citation>
    <scope>NUCLEOTIDE SEQUENCE [LARGE SCALE GENOMIC DNA]</scope>
    <source>
        <strain evidence="14 15">PL171</strain>
    </source>
</reference>
<evidence type="ECO:0000256" key="9">
    <source>
        <dbReference type="ARBA" id="ARBA00023239"/>
    </source>
</evidence>
<dbReference type="SMART" id="SM00044">
    <property type="entry name" value="CYCc"/>
    <property type="match status" value="1"/>
</dbReference>
<dbReference type="PROSITE" id="PS50112">
    <property type="entry name" value="PAS"/>
    <property type="match status" value="1"/>
</dbReference>
<dbReference type="SMART" id="SM00091">
    <property type="entry name" value="PAS"/>
    <property type="match status" value="1"/>
</dbReference>
<dbReference type="PANTHER" id="PTHR11920:SF335">
    <property type="entry name" value="GUANYLATE CYCLASE"/>
    <property type="match status" value="1"/>
</dbReference>
<evidence type="ECO:0000256" key="3">
    <source>
        <dbReference type="ARBA" id="ARBA00022692"/>
    </source>
</evidence>
<dbReference type="Pfam" id="PF00211">
    <property type="entry name" value="Guanylate_cyc"/>
    <property type="match status" value="1"/>
</dbReference>
<dbReference type="InterPro" id="IPR018297">
    <property type="entry name" value="A/G_cyclase_CS"/>
</dbReference>
<evidence type="ECO:0000256" key="4">
    <source>
        <dbReference type="ARBA" id="ARBA00022741"/>
    </source>
</evidence>
<evidence type="ECO:0000313" key="14">
    <source>
        <dbReference type="EMBL" id="ORZ40499.1"/>
    </source>
</evidence>
<dbReference type="PROSITE" id="PS00452">
    <property type="entry name" value="GUANYLATE_CYCLASE_1"/>
    <property type="match status" value="1"/>
</dbReference>
<comment type="caution">
    <text evidence="14">The sequence shown here is derived from an EMBL/GenBank/DDBJ whole genome shotgun (WGS) entry which is preliminary data.</text>
</comment>
<comment type="similarity">
    <text evidence="10">Belongs to the adenylyl cyclase class-4/guanylyl cyclase family.</text>
</comment>
<dbReference type="CDD" id="cd07302">
    <property type="entry name" value="CHD"/>
    <property type="match status" value="1"/>
</dbReference>
<evidence type="ECO:0000259" key="13">
    <source>
        <dbReference type="PROSITE" id="PS50125"/>
    </source>
</evidence>
<keyword evidence="9 10" id="KW-0456">Lyase</keyword>
<comment type="subcellular location">
    <subcellularLocation>
        <location evidence="1">Membrane</location>
    </subcellularLocation>
</comment>
<dbReference type="PANTHER" id="PTHR11920">
    <property type="entry name" value="GUANYLYL CYCLASE"/>
    <property type="match status" value="1"/>
</dbReference>
<organism evidence="14 15">
    <name type="scientific">Catenaria anguillulae PL171</name>
    <dbReference type="NCBI Taxonomy" id="765915"/>
    <lineage>
        <taxon>Eukaryota</taxon>
        <taxon>Fungi</taxon>
        <taxon>Fungi incertae sedis</taxon>
        <taxon>Blastocladiomycota</taxon>
        <taxon>Blastocladiomycetes</taxon>
        <taxon>Blastocladiales</taxon>
        <taxon>Catenariaceae</taxon>
        <taxon>Catenaria</taxon>
    </lineage>
</organism>
<evidence type="ECO:0000313" key="15">
    <source>
        <dbReference type="Proteomes" id="UP000193411"/>
    </source>
</evidence>
<dbReference type="InterPro" id="IPR000014">
    <property type="entry name" value="PAS"/>
</dbReference>
<dbReference type="GO" id="GO:0035556">
    <property type="term" value="P:intracellular signal transduction"/>
    <property type="evidence" value="ECO:0007669"/>
    <property type="project" value="InterPro"/>
</dbReference>
<dbReference type="FunFam" id="3.30.450.20:FF:000060">
    <property type="entry name" value="Sensor protein FixL"/>
    <property type="match status" value="1"/>
</dbReference>
<dbReference type="CDD" id="cd00130">
    <property type="entry name" value="PAS"/>
    <property type="match status" value="1"/>
</dbReference>
<dbReference type="GO" id="GO:0004383">
    <property type="term" value="F:guanylate cyclase activity"/>
    <property type="evidence" value="ECO:0007669"/>
    <property type="project" value="TreeGrafter"/>
</dbReference>
<dbReference type="GO" id="GO:0001653">
    <property type="term" value="F:peptide receptor activity"/>
    <property type="evidence" value="ECO:0007669"/>
    <property type="project" value="TreeGrafter"/>
</dbReference>
<keyword evidence="2" id="KW-0808">Transferase</keyword>
<dbReference type="Gene3D" id="3.30.450.20">
    <property type="entry name" value="PAS domain"/>
    <property type="match status" value="1"/>
</dbReference>
<keyword evidence="6" id="KW-0067">ATP-binding</keyword>
<dbReference type="PROSITE" id="PS50125">
    <property type="entry name" value="GUANYLATE_CYCLASE_2"/>
    <property type="match status" value="1"/>
</dbReference>
<evidence type="ECO:0008006" key="16">
    <source>
        <dbReference type="Google" id="ProtNLM"/>
    </source>
</evidence>
<dbReference type="InterPro" id="IPR029787">
    <property type="entry name" value="Nucleotide_cyclase"/>
</dbReference>
<dbReference type="AlphaFoldDB" id="A0A1Y2I181"/>
<dbReference type="OrthoDB" id="60033at2759"/>
<dbReference type="EMBL" id="MCFL01000003">
    <property type="protein sequence ID" value="ORZ40499.1"/>
    <property type="molecule type" value="Genomic_DNA"/>
</dbReference>
<accession>A0A1Y2I181</accession>
<keyword evidence="4" id="KW-0547">Nucleotide-binding</keyword>
<keyword evidence="15" id="KW-1185">Reference proteome</keyword>
<protein>
    <recommendedName>
        <fullName evidence="16">Guanylate cyclase</fullName>
    </recommendedName>
</protein>
<feature type="domain" description="Guanylate cyclase" evidence="13">
    <location>
        <begin position="735"/>
        <end position="856"/>
    </location>
</feature>
<evidence type="ECO:0000256" key="8">
    <source>
        <dbReference type="ARBA" id="ARBA00023136"/>
    </source>
</evidence>
<evidence type="ECO:0000256" key="11">
    <source>
        <dbReference type="SAM" id="MobiDB-lite"/>
    </source>
</evidence>
<gene>
    <name evidence="14" type="ORF">BCR44DRAFT_1457810</name>
</gene>
<dbReference type="STRING" id="765915.A0A1Y2I181"/>
<dbReference type="InterPro" id="IPR050401">
    <property type="entry name" value="Cyclic_nucleotide_synthase"/>
</dbReference>
<dbReference type="GO" id="GO:0007168">
    <property type="term" value="P:receptor guanylyl cyclase signaling pathway"/>
    <property type="evidence" value="ECO:0007669"/>
    <property type="project" value="TreeGrafter"/>
</dbReference>
<evidence type="ECO:0000256" key="7">
    <source>
        <dbReference type="ARBA" id="ARBA00022989"/>
    </source>
</evidence>
<feature type="compositionally biased region" description="Low complexity" evidence="11">
    <location>
        <begin position="373"/>
        <end position="389"/>
    </location>
</feature>
<dbReference type="Pfam" id="PF00989">
    <property type="entry name" value="PAS"/>
    <property type="match status" value="1"/>
</dbReference>
<evidence type="ECO:0000256" key="2">
    <source>
        <dbReference type="ARBA" id="ARBA00022679"/>
    </source>
</evidence>